<feature type="coiled-coil region" evidence="3">
    <location>
        <begin position="134"/>
        <end position="168"/>
    </location>
</feature>
<dbReference type="CDD" id="cd17569">
    <property type="entry name" value="REC_HupR-like"/>
    <property type="match status" value="1"/>
</dbReference>
<dbReference type="Proteomes" id="UP000004095">
    <property type="component" value="Unassembled WGS sequence"/>
</dbReference>
<dbReference type="InterPro" id="IPR036457">
    <property type="entry name" value="PPM-type-like_dom_sf"/>
</dbReference>
<gene>
    <name evidence="5" type="ORF">M23134_08148</name>
</gene>
<dbReference type="RefSeq" id="WP_002695254.1">
    <property type="nucleotide sequence ID" value="NZ_AAWS01000007.1"/>
</dbReference>
<keyword evidence="1 2" id="KW-0597">Phosphoprotein</keyword>
<evidence type="ECO:0000256" key="1">
    <source>
        <dbReference type="ARBA" id="ARBA00022553"/>
    </source>
</evidence>
<dbReference type="eggNOG" id="COG2208">
    <property type="taxonomic scope" value="Bacteria"/>
</dbReference>
<keyword evidence="6" id="KW-1185">Reference proteome</keyword>
<dbReference type="OrthoDB" id="9763484at2"/>
<evidence type="ECO:0000259" key="4">
    <source>
        <dbReference type="PROSITE" id="PS50110"/>
    </source>
</evidence>
<dbReference type="InterPro" id="IPR011006">
    <property type="entry name" value="CheY-like_superfamily"/>
</dbReference>
<dbReference type="eggNOG" id="COG3437">
    <property type="taxonomic scope" value="Bacteria"/>
</dbReference>
<dbReference type="GO" id="GO:0004674">
    <property type="term" value="F:protein serine/threonine kinase activity"/>
    <property type="evidence" value="ECO:0007669"/>
    <property type="project" value="UniProtKB-KW"/>
</dbReference>
<organism evidence="5 6">
    <name type="scientific">Microscilla marina ATCC 23134</name>
    <dbReference type="NCBI Taxonomy" id="313606"/>
    <lineage>
        <taxon>Bacteria</taxon>
        <taxon>Pseudomonadati</taxon>
        <taxon>Bacteroidota</taxon>
        <taxon>Cytophagia</taxon>
        <taxon>Cytophagales</taxon>
        <taxon>Microscillaceae</taxon>
        <taxon>Microscilla</taxon>
    </lineage>
</organism>
<keyword evidence="3" id="KW-0175">Coiled coil</keyword>
<dbReference type="AlphaFoldDB" id="A1ZH50"/>
<dbReference type="Pfam" id="PF00072">
    <property type="entry name" value="Response_reg"/>
    <property type="match status" value="1"/>
</dbReference>
<sequence>MTEPVILCVDDEEIVLESLEIELSEKFGNDYVIEIAQGAEEALEIVEELIDEGREITVVISDYIMPEVKGDELLRKIHEMSPRTIKIMLTGQASMEGVTNAINNARLYRYITKPWQKEDLSLTISEANRTFFQDKLLEEQNKRLVEKNDQLKELNSTLEQKVEERTTEIVHQKAELEKKNNNITASIRYAQRIQNAILPNISEIQREYLKPFIFFRPRDIVSGDFYWFSHNEETNQLIIAAADCTGHGVPGAFMSFIGIEQLTEIVTIKKVTQADEILNQLHQGVLKVLQHGDGSVKDGMDIALCVINLDSKTMDFAGAKNPLIYIQDGHLKQIVGDKLAIGGNYLDQTTFTKQTIDVSTLTTCYLFSDGFQDQFGGPKGRKFMKHNFRELLYIIHHRPVENQEQILNDTLNHWISFPVKYGEAHKQIDDIVVVGFQIDL</sequence>
<dbReference type="SMART" id="SM00448">
    <property type="entry name" value="REC"/>
    <property type="match status" value="1"/>
</dbReference>
<evidence type="ECO:0000256" key="3">
    <source>
        <dbReference type="SAM" id="Coils"/>
    </source>
</evidence>
<comment type="caution">
    <text evidence="5">The sequence shown here is derived from an EMBL/GenBank/DDBJ whole genome shotgun (WGS) entry which is preliminary data.</text>
</comment>
<evidence type="ECO:0000313" key="5">
    <source>
        <dbReference type="EMBL" id="EAY30319.1"/>
    </source>
</evidence>
<dbReference type="InterPro" id="IPR050595">
    <property type="entry name" value="Bact_response_regulator"/>
</dbReference>
<name>A1ZH50_MICM2</name>
<dbReference type="Gene3D" id="3.40.50.2300">
    <property type="match status" value="1"/>
</dbReference>
<accession>A1ZH50</accession>
<dbReference type="GO" id="GO:0000160">
    <property type="term" value="P:phosphorelay signal transduction system"/>
    <property type="evidence" value="ECO:0007669"/>
    <property type="project" value="InterPro"/>
</dbReference>
<keyword evidence="5" id="KW-0808">Transferase</keyword>
<dbReference type="Pfam" id="PF07228">
    <property type="entry name" value="SpoIIE"/>
    <property type="match status" value="1"/>
</dbReference>
<evidence type="ECO:0000256" key="2">
    <source>
        <dbReference type="PROSITE-ProRule" id="PRU00169"/>
    </source>
</evidence>
<dbReference type="PANTHER" id="PTHR44591">
    <property type="entry name" value="STRESS RESPONSE REGULATOR PROTEIN 1"/>
    <property type="match status" value="1"/>
</dbReference>
<dbReference type="InterPro" id="IPR001789">
    <property type="entry name" value="Sig_transdc_resp-reg_receiver"/>
</dbReference>
<keyword evidence="5" id="KW-0723">Serine/threonine-protein kinase</keyword>
<reference evidence="5 6" key="1">
    <citation type="submission" date="2007-01" db="EMBL/GenBank/DDBJ databases">
        <authorList>
            <person name="Haygood M."/>
            <person name="Podell S."/>
            <person name="Anderson C."/>
            <person name="Hopkinson B."/>
            <person name="Roe K."/>
            <person name="Barbeau K."/>
            <person name="Gaasterland T."/>
            <person name="Ferriera S."/>
            <person name="Johnson J."/>
            <person name="Kravitz S."/>
            <person name="Beeson K."/>
            <person name="Sutton G."/>
            <person name="Rogers Y.-H."/>
            <person name="Friedman R."/>
            <person name="Frazier M."/>
            <person name="Venter J.C."/>
        </authorList>
    </citation>
    <scope>NUCLEOTIDE SEQUENCE [LARGE SCALE GENOMIC DNA]</scope>
    <source>
        <strain evidence="5 6">ATCC 23134</strain>
    </source>
</reference>
<dbReference type="SUPFAM" id="SSF52172">
    <property type="entry name" value="CheY-like"/>
    <property type="match status" value="1"/>
</dbReference>
<proteinExistence type="predicted"/>
<dbReference type="InterPro" id="IPR001932">
    <property type="entry name" value="PPM-type_phosphatase-like_dom"/>
</dbReference>
<dbReference type="PROSITE" id="PS50110">
    <property type="entry name" value="RESPONSE_REGULATORY"/>
    <property type="match status" value="1"/>
</dbReference>
<dbReference type="PANTHER" id="PTHR44591:SF19">
    <property type="entry name" value="TWO-COMPONENT RESPONSE REGULATOR-RELATED"/>
    <property type="match status" value="1"/>
</dbReference>
<dbReference type="Gene3D" id="3.60.40.10">
    <property type="entry name" value="PPM-type phosphatase domain"/>
    <property type="match status" value="1"/>
</dbReference>
<evidence type="ECO:0000313" key="6">
    <source>
        <dbReference type="Proteomes" id="UP000004095"/>
    </source>
</evidence>
<feature type="modified residue" description="4-aspartylphosphate" evidence="2">
    <location>
        <position position="62"/>
    </location>
</feature>
<dbReference type="EMBL" id="AAWS01000007">
    <property type="protein sequence ID" value="EAY30319.1"/>
    <property type="molecule type" value="Genomic_DNA"/>
</dbReference>
<protein>
    <submittedName>
        <fullName evidence="5">Serine/threonine protein kinases</fullName>
    </submittedName>
</protein>
<feature type="domain" description="Response regulatory" evidence="4">
    <location>
        <begin position="5"/>
        <end position="128"/>
    </location>
</feature>
<keyword evidence="5" id="KW-0418">Kinase</keyword>